<dbReference type="OrthoDB" id="1724672at2759"/>
<dbReference type="InterPro" id="IPR050861">
    <property type="entry name" value="Dihydroxyacetone_Kinase"/>
</dbReference>
<accession>A0A2G8JHW2</accession>
<evidence type="ECO:0000313" key="4">
    <source>
        <dbReference type="EMBL" id="PIK35336.1"/>
    </source>
</evidence>
<gene>
    <name evidence="4" type="ORF">BSL78_27836</name>
</gene>
<evidence type="ECO:0000256" key="1">
    <source>
        <dbReference type="ARBA" id="ARBA00047974"/>
    </source>
</evidence>
<proteinExistence type="predicted"/>
<reference evidence="4 5" key="1">
    <citation type="journal article" date="2017" name="PLoS Biol.">
        <title>The sea cucumber genome provides insights into morphological evolution and visceral regeneration.</title>
        <authorList>
            <person name="Zhang X."/>
            <person name="Sun L."/>
            <person name="Yuan J."/>
            <person name="Sun Y."/>
            <person name="Gao Y."/>
            <person name="Zhang L."/>
            <person name="Li S."/>
            <person name="Dai H."/>
            <person name="Hamel J.F."/>
            <person name="Liu C."/>
            <person name="Yu Y."/>
            <person name="Liu S."/>
            <person name="Lin W."/>
            <person name="Guo K."/>
            <person name="Jin S."/>
            <person name="Xu P."/>
            <person name="Storey K.B."/>
            <person name="Huan P."/>
            <person name="Zhang T."/>
            <person name="Zhou Y."/>
            <person name="Zhang J."/>
            <person name="Lin C."/>
            <person name="Li X."/>
            <person name="Xing L."/>
            <person name="Huo D."/>
            <person name="Sun M."/>
            <person name="Wang L."/>
            <person name="Mercier A."/>
            <person name="Li F."/>
            <person name="Yang H."/>
            <person name="Xiang J."/>
        </authorList>
    </citation>
    <scope>NUCLEOTIDE SEQUENCE [LARGE SCALE GENOMIC DNA]</scope>
    <source>
        <strain evidence="4">Shaxun</strain>
        <tissue evidence="4">Muscle</tissue>
    </source>
</reference>
<evidence type="ECO:0000259" key="3">
    <source>
        <dbReference type="PROSITE" id="PS51481"/>
    </source>
</evidence>
<keyword evidence="4" id="KW-0456">Lyase</keyword>
<dbReference type="GO" id="GO:0050354">
    <property type="term" value="F:triokinase activity"/>
    <property type="evidence" value="ECO:0007669"/>
    <property type="project" value="UniProtKB-EC"/>
</dbReference>
<dbReference type="PANTHER" id="PTHR28629:SF4">
    <property type="entry name" value="TRIOKINASE_FMN CYCLASE"/>
    <property type="match status" value="1"/>
</dbReference>
<protein>
    <submittedName>
        <fullName evidence="4">Putative bifunctional ATP-dependent dihydroxyacetone kinase/FAD-AMP lyase (Cyclizing)</fullName>
    </submittedName>
</protein>
<dbReference type="GO" id="GO:0004371">
    <property type="term" value="F:glycerone kinase activity"/>
    <property type="evidence" value="ECO:0007669"/>
    <property type="project" value="UniProtKB-EC"/>
</dbReference>
<evidence type="ECO:0000256" key="2">
    <source>
        <dbReference type="ARBA" id="ARBA00048898"/>
    </source>
</evidence>
<evidence type="ECO:0000313" key="5">
    <source>
        <dbReference type="Proteomes" id="UP000230750"/>
    </source>
</evidence>
<dbReference type="STRING" id="307972.A0A2G8JHW2"/>
<dbReference type="AlphaFoldDB" id="A0A2G8JHW2"/>
<dbReference type="Proteomes" id="UP000230750">
    <property type="component" value="Unassembled WGS sequence"/>
</dbReference>
<keyword evidence="5" id="KW-1185">Reference proteome</keyword>
<name>A0A2G8JHW2_STIJA</name>
<feature type="domain" description="DhaK" evidence="3">
    <location>
        <begin position="1"/>
        <end position="155"/>
    </location>
</feature>
<dbReference type="SUPFAM" id="SSF82549">
    <property type="entry name" value="DAK1/DegV-like"/>
    <property type="match status" value="1"/>
</dbReference>
<dbReference type="Pfam" id="PF02733">
    <property type="entry name" value="Dak1"/>
    <property type="match status" value="1"/>
</dbReference>
<comment type="catalytic activity">
    <reaction evidence="2">
        <text>dihydroxyacetone + ATP = dihydroxyacetone phosphate + ADP + H(+)</text>
        <dbReference type="Rhea" id="RHEA:15773"/>
        <dbReference type="ChEBI" id="CHEBI:15378"/>
        <dbReference type="ChEBI" id="CHEBI:16016"/>
        <dbReference type="ChEBI" id="CHEBI:30616"/>
        <dbReference type="ChEBI" id="CHEBI:57642"/>
        <dbReference type="ChEBI" id="CHEBI:456216"/>
        <dbReference type="EC" id="2.7.1.29"/>
    </reaction>
</comment>
<comment type="catalytic activity">
    <reaction evidence="1">
        <text>D-glyceraldehyde + ATP = D-glyceraldehyde 3-phosphate + ADP + H(+)</text>
        <dbReference type="Rhea" id="RHEA:13941"/>
        <dbReference type="ChEBI" id="CHEBI:15378"/>
        <dbReference type="ChEBI" id="CHEBI:17378"/>
        <dbReference type="ChEBI" id="CHEBI:30616"/>
        <dbReference type="ChEBI" id="CHEBI:59776"/>
        <dbReference type="ChEBI" id="CHEBI:456216"/>
        <dbReference type="EC" id="2.7.1.28"/>
    </reaction>
</comment>
<dbReference type="PROSITE" id="PS51481">
    <property type="entry name" value="DHAK"/>
    <property type="match status" value="1"/>
</dbReference>
<keyword evidence="4" id="KW-0418">Kinase</keyword>
<dbReference type="PANTHER" id="PTHR28629">
    <property type="entry name" value="TRIOKINASE/FMN CYCLASE"/>
    <property type="match status" value="1"/>
</dbReference>
<dbReference type="Gene3D" id="3.30.1180.20">
    <property type="entry name" value="Dihydroxyacetone kinase, domain 2"/>
    <property type="match status" value="1"/>
</dbReference>
<dbReference type="InterPro" id="IPR004006">
    <property type="entry name" value="DhaK_dom"/>
</dbReference>
<sequence>MLYVPSLPEVLRKWSVVEIRTPVRQMVRLVIAGAMAEKGKSLEEIKLVALTVIESMGTIGVCLYPCSVPGSGPSFTLGASEVEVGLGIHGEAGVKRQELTPVRELIPSLVKTVLSSLGVDTKSVILIVNNLGGTTNLELTLVAKSAIGMSSLITL</sequence>
<dbReference type="GO" id="GO:0005829">
    <property type="term" value="C:cytosol"/>
    <property type="evidence" value="ECO:0007669"/>
    <property type="project" value="TreeGrafter"/>
</dbReference>
<organism evidence="4 5">
    <name type="scientific">Stichopus japonicus</name>
    <name type="common">Sea cucumber</name>
    <dbReference type="NCBI Taxonomy" id="307972"/>
    <lineage>
        <taxon>Eukaryota</taxon>
        <taxon>Metazoa</taxon>
        <taxon>Echinodermata</taxon>
        <taxon>Eleutherozoa</taxon>
        <taxon>Echinozoa</taxon>
        <taxon>Holothuroidea</taxon>
        <taxon>Aspidochirotacea</taxon>
        <taxon>Aspidochirotida</taxon>
        <taxon>Stichopodidae</taxon>
        <taxon>Apostichopus</taxon>
    </lineage>
</organism>
<keyword evidence="4" id="KW-0808">Transferase</keyword>
<dbReference type="GO" id="GO:0016829">
    <property type="term" value="F:lyase activity"/>
    <property type="evidence" value="ECO:0007669"/>
    <property type="project" value="UniProtKB-KW"/>
</dbReference>
<dbReference type="GO" id="GO:0019563">
    <property type="term" value="P:glycerol catabolic process"/>
    <property type="evidence" value="ECO:0007669"/>
    <property type="project" value="TreeGrafter"/>
</dbReference>
<dbReference type="EMBL" id="MRZV01001926">
    <property type="protein sequence ID" value="PIK35336.1"/>
    <property type="molecule type" value="Genomic_DNA"/>
</dbReference>
<comment type="caution">
    <text evidence="4">The sequence shown here is derived from an EMBL/GenBank/DDBJ whole genome shotgun (WGS) entry which is preliminary data.</text>
</comment>